<keyword evidence="3" id="KW-1185">Reference proteome</keyword>
<dbReference type="EMBL" id="JACHHZ010000004">
    <property type="protein sequence ID" value="MBB6094835.1"/>
    <property type="molecule type" value="Genomic_DNA"/>
</dbReference>
<protein>
    <submittedName>
        <fullName evidence="2">Uncharacterized protein</fullName>
    </submittedName>
</protein>
<evidence type="ECO:0000313" key="2">
    <source>
        <dbReference type="EMBL" id="MBB6094835.1"/>
    </source>
</evidence>
<name>A0A841HSI7_9GAMM</name>
<accession>A0A841HSI7</accession>
<organism evidence="2 3">
    <name type="scientific">Povalibacter uvarum</name>
    <dbReference type="NCBI Taxonomy" id="732238"/>
    <lineage>
        <taxon>Bacteria</taxon>
        <taxon>Pseudomonadati</taxon>
        <taxon>Pseudomonadota</taxon>
        <taxon>Gammaproteobacteria</taxon>
        <taxon>Steroidobacterales</taxon>
        <taxon>Steroidobacteraceae</taxon>
        <taxon>Povalibacter</taxon>
    </lineage>
</organism>
<dbReference type="RefSeq" id="WP_184334231.1">
    <property type="nucleotide sequence ID" value="NZ_JACHHZ010000004.1"/>
</dbReference>
<sequence length="65" mass="7923">MDPLTNLYDRLRQSKQGNPSATWPEEPPLFQDWLRFWNDEDSDLGNLRNFEHWIARSRPERRHAD</sequence>
<proteinExistence type="predicted"/>
<evidence type="ECO:0000313" key="3">
    <source>
        <dbReference type="Proteomes" id="UP000588068"/>
    </source>
</evidence>
<comment type="caution">
    <text evidence="2">The sequence shown here is derived from an EMBL/GenBank/DDBJ whole genome shotgun (WGS) entry which is preliminary data.</text>
</comment>
<feature type="region of interest" description="Disordered" evidence="1">
    <location>
        <begin position="1"/>
        <end position="26"/>
    </location>
</feature>
<reference evidence="2 3" key="1">
    <citation type="submission" date="2020-08" db="EMBL/GenBank/DDBJ databases">
        <title>Genomic Encyclopedia of Type Strains, Phase IV (KMG-IV): sequencing the most valuable type-strain genomes for metagenomic binning, comparative biology and taxonomic classification.</title>
        <authorList>
            <person name="Goeker M."/>
        </authorList>
    </citation>
    <scope>NUCLEOTIDE SEQUENCE [LARGE SCALE GENOMIC DNA]</scope>
    <source>
        <strain evidence="2 3">DSM 26723</strain>
    </source>
</reference>
<evidence type="ECO:0000256" key="1">
    <source>
        <dbReference type="SAM" id="MobiDB-lite"/>
    </source>
</evidence>
<dbReference type="Proteomes" id="UP000588068">
    <property type="component" value="Unassembled WGS sequence"/>
</dbReference>
<gene>
    <name evidence="2" type="ORF">HNQ60_003722</name>
</gene>
<dbReference type="AlphaFoldDB" id="A0A841HSI7"/>